<evidence type="ECO:0000313" key="2">
    <source>
        <dbReference type="EMBL" id="KAK9019134.1"/>
    </source>
</evidence>
<feature type="compositionally biased region" description="Acidic residues" evidence="1">
    <location>
        <begin position="87"/>
        <end position="112"/>
    </location>
</feature>
<name>A0ABR2S2G2_9ROSI</name>
<feature type="region of interest" description="Disordered" evidence="1">
    <location>
        <begin position="1"/>
        <end position="47"/>
    </location>
</feature>
<feature type="region of interest" description="Disordered" evidence="1">
    <location>
        <begin position="70"/>
        <end position="112"/>
    </location>
</feature>
<comment type="caution">
    <text evidence="2">The sequence shown here is derived from an EMBL/GenBank/DDBJ whole genome shotgun (WGS) entry which is preliminary data.</text>
</comment>
<feature type="compositionally biased region" description="Acidic residues" evidence="1">
    <location>
        <begin position="20"/>
        <end position="40"/>
    </location>
</feature>
<proteinExistence type="predicted"/>
<organism evidence="2 3">
    <name type="scientific">Hibiscus sabdariffa</name>
    <name type="common">roselle</name>
    <dbReference type="NCBI Taxonomy" id="183260"/>
    <lineage>
        <taxon>Eukaryota</taxon>
        <taxon>Viridiplantae</taxon>
        <taxon>Streptophyta</taxon>
        <taxon>Embryophyta</taxon>
        <taxon>Tracheophyta</taxon>
        <taxon>Spermatophyta</taxon>
        <taxon>Magnoliopsida</taxon>
        <taxon>eudicotyledons</taxon>
        <taxon>Gunneridae</taxon>
        <taxon>Pentapetalae</taxon>
        <taxon>rosids</taxon>
        <taxon>malvids</taxon>
        <taxon>Malvales</taxon>
        <taxon>Malvaceae</taxon>
        <taxon>Malvoideae</taxon>
        <taxon>Hibiscus</taxon>
    </lineage>
</organism>
<reference evidence="2 3" key="1">
    <citation type="journal article" date="2024" name="G3 (Bethesda)">
        <title>Genome assembly of Hibiscus sabdariffa L. provides insights into metabolisms of medicinal natural products.</title>
        <authorList>
            <person name="Kim T."/>
        </authorList>
    </citation>
    <scope>NUCLEOTIDE SEQUENCE [LARGE SCALE GENOMIC DNA]</scope>
    <source>
        <strain evidence="2">TK-2024</strain>
        <tissue evidence="2">Old leaves</tissue>
    </source>
</reference>
<evidence type="ECO:0000256" key="1">
    <source>
        <dbReference type="SAM" id="MobiDB-lite"/>
    </source>
</evidence>
<dbReference type="EMBL" id="JBBPBN010000018">
    <property type="protein sequence ID" value="KAK9019134.1"/>
    <property type="molecule type" value="Genomic_DNA"/>
</dbReference>
<dbReference type="Proteomes" id="UP001396334">
    <property type="component" value="Unassembled WGS sequence"/>
</dbReference>
<keyword evidence="3" id="KW-1185">Reference proteome</keyword>
<evidence type="ECO:0000313" key="3">
    <source>
        <dbReference type="Proteomes" id="UP001396334"/>
    </source>
</evidence>
<gene>
    <name evidence="2" type="ORF">V6N11_034173</name>
</gene>
<accession>A0ABR2S2G2</accession>
<protein>
    <submittedName>
        <fullName evidence="2">Uncharacterized protein</fullName>
    </submittedName>
</protein>
<sequence length="135" mass="15626">MRSRRRGGIDNNPSSKGKELEEDNYSDDAFSDSDDDDSVDENAFNDSDNELITDENCFLLILFEDWRMRSRRGGGINNNPSSKGKEVEEDNYNDDNFNDSNNDDSFDENDFDDYTDELLTNEFNSYLSQMSHELI</sequence>